<dbReference type="AlphaFoldDB" id="A0ABD2PP25"/>
<feature type="transmembrane region" description="Helical" evidence="6">
    <location>
        <begin position="106"/>
        <end position="130"/>
    </location>
</feature>
<dbReference type="PROSITE" id="PS50267">
    <property type="entry name" value="NA_NEUROTRAN_SYMP_3"/>
    <property type="match status" value="1"/>
</dbReference>
<feature type="transmembrane region" description="Helical" evidence="6">
    <location>
        <begin position="73"/>
        <end position="94"/>
    </location>
</feature>
<evidence type="ECO:0000256" key="5">
    <source>
        <dbReference type="ARBA" id="ARBA00023136"/>
    </source>
</evidence>
<dbReference type="Proteomes" id="UP001626550">
    <property type="component" value="Unassembled WGS sequence"/>
</dbReference>
<reference evidence="7 8" key="1">
    <citation type="submission" date="2024-11" db="EMBL/GenBank/DDBJ databases">
        <title>Adaptive evolution of stress response genes in parasites aligns with host niche diversity.</title>
        <authorList>
            <person name="Hahn C."/>
            <person name="Resl P."/>
        </authorList>
    </citation>
    <scope>NUCLEOTIDE SEQUENCE [LARGE SCALE GENOMIC DNA]</scope>
    <source>
        <strain evidence="7">EGGRZ-B1_66</strain>
        <tissue evidence="7">Body</tissue>
    </source>
</reference>
<keyword evidence="8" id="KW-1185">Reference proteome</keyword>
<dbReference type="EMBL" id="JBJKFK010004294">
    <property type="protein sequence ID" value="KAL3309094.1"/>
    <property type="molecule type" value="Genomic_DNA"/>
</dbReference>
<dbReference type="PANTHER" id="PTHR42948">
    <property type="entry name" value="TRANSPORTER"/>
    <property type="match status" value="1"/>
</dbReference>
<feature type="transmembrane region" description="Helical" evidence="6">
    <location>
        <begin position="177"/>
        <end position="197"/>
    </location>
</feature>
<dbReference type="InterPro" id="IPR037272">
    <property type="entry name" value="SNS_sf"/>
</dbReference>
<dbReference type="GO" id="GO:0016020">
    <property type="term" value="C:membrane"/>
    <property type="evidence" value="ECO:0007669"/>
    <property type="project" value="UniProtKB-SubCell"/>
</dbReference>
<evidence type="ECO:0000256" key="1">
    <source>
        <dbReference type="ARBA" id="ARBA00004141"/>
    </source>
</evidence>
<dbReference type="InterPro" id="IPR000175">
    <property type="entry name" value="Na/ntran_symport"/>
</dbReference>
<feature type="transmembrane region" description="Helical" evidence="6">
    <location>
        <begin position="6"/>
        <end position="26"/>
    </location>
</feature>
<dbReference type="PANTHER" id="PTHR42948:SF1">
    <property type="entry name" value="TRANSPORTER"/>
    <property type="match status" value="1"/>
</dbReference>
<evidence type="ECO:0000256" key="3">
    <source>
        <dbReference type="ARBA" id="ARBA00022692"/>
    </source>
</evidence>
<keyword evidence="4 6" id="KW-1133">Transmembrane helix</keyword>
<evidence type="ECO:0000313" key="8">
    <source>
        <dbReference type="Proteomes" id="UP001626550"/>
    </source>
</evidence>
<evidence type="ECO:0000256" key="6">
    <source>
        <dbReference type="SAM" id="Phobius"/>
    </source>
</evidence>
<feature type="transmembrane region" description="Helical" evidence="6">
    <location>
        <begin position="217"/>
        <end position="239"/>
    </location>
</feature>
<keyword evidence="2" id="KW-0813">Transport</keyword>
<organism evidence="7 8">
    <name type="scientific">Cichlidogyrus casuarinus</name>
    <dbReference type="NCBI Taxonomy" id="1844966"/>
    <lineage>
        <taxon>Eukaryota</taxon>
        <taxon>Metazoa</taxon>
        <taxon>Spiralia</taxon>
        <taxon>Lophotrochozoa</taxon>
        <taxon>Platyhelminthes</taxon>
        <taxon>Monogenea</taxon>
        <taxon>Monopisthocotylea</taxon>
        <taxon>Dactylogyridea</taxon>
        <taxon>Ancyrocephalidae</taxon>
        <taxon>Cichlidogyrus</taxon>
    </lineage>
</organism>
<feature type="transmembrane region" description="Helical" evidence="6">
    <location>
        <begin position="136"/>
        <end position="156"/>
    </location>
</feature>
<evidence type="ECO:0000256" key="2">
    <source>
        <dbReference type="ARBA" id="ARBA00022448"/>
    </source>
</evidence>
<proteinExistence type="predicted"/>
<gene>
    <name evidence="7" type="ORF">Ciccas_012361</name>
</gene>
<keyword evidence="3 6" id="KW-0812">Transmembrane</keyword>
<comment type="caution">
    <text evidence="7">The sequence shown here is derived from an EMBL/GenBank/DDBJ whole genome shotgun (WGS) entry which is preliminary data.</text>
</comment>
<name>A0ABD2PP25_9PLAT</name>
<keyword evidence="5 6" id="KW-0472">Membrane</keyword>
<evidence type="ECO:0000256" key="4">
    <source>
        <dbReference type="ARBA" id="ARBA00022989"/>
    </source>
</evidence>
<protein>
    <submittedName>
        <fullName evidence="7">Uncharacterized protein</fullName>
    </submittedName>
</protein>
<evidence type="ECO:0000313" key="7">
    <source>
        <dbReference type="EMBL" id="KAL3309094.1"/>
    </source>
</evidence>
<comment type="subcellular location">
    <subcellularLocation>
        <location evidence="1">Membrane</location>
        <topology evidence="1">Multi-pass membrane protein</topology>
    </subcellularLocation>
</comment>
<dbReference type="SUPFAM" id="SSF161070">
    <property type="entry name" value="SNF-like"/>
    <property type="match status" value="1"/>
</dbReference>
<sequence>MVPLCNNAFSLICGITIFSTVFSTILTDNPAMSKDSILLMMQESGPASSGLTFTWIPVLFAKVGSFGRFLCPLFFLCLAFSGITSLISTVQFLALTVEDMGMPPKISIVISIAAYWLFGLPSALSIHVLANQDYTWSYALIVSGAIYCALVIRYGVEKYRKYVVNAFGLDDWKLVRAWTPLVLICVPIQAIVLLFWWTVKEILNNPSTWYIPNYETFIMVIIEWSAIIILIVVFTVCCVKFKPAFFDKVNFLGFDPHNEYCEQKIPDGLKLEAAVFNKTREIEILPKLK</sequence>
<accession>A0ABD2PP25</accession>